<dbReference type="InterPro" id="IPR000182">
    <property type="entry name" value="GNAT_dom"/>
</dbReference>
<sequence>MSCEIERDHGPDYLHYEQSKAIVPSGTSFNLRHARHEDLSDVLRIEWACFPGYEFKFTPKSILKWYKYNPQMFYVLEDSNGHILGYTCMVPLTKVGFSKISDGKASSLQELEYRDVYKMNNGKIEYCHIEVLSTIADLRSRAGRTLIRKIIEFSVERVNVTTASPITYIGRKLCNYFGFEKMAIERTKSSIYDIYALKINQIRLRQMLERF</sequence>
<dbReference type="AlphaFoldDB" id="A0A9E2F7V5"/>
<name>A0A9E2F7V5_PSYF1</name>
<dbReference type="SUPFAM" id="SSF55729">
    <property type="entry name" value="Acyl-CoA N-acyltransferases (Nat)"/>
    <property type="match status" value="1"/>
</dbReference>
<evidence type="ECO:0000313" key="2">
    <source>
        <dbReference type="EMBL" id="MBT9146008.1"/>
    </source>
</evidence>
<proteinExistence type="predicted"/>
<reference evidence="2 3" key="1">
    <citation type="journal article" date="2021" name="bioRxiv">
        <title>Unique metabolic strategies in Hadean analogues reveal hints for primordial physiology.</title>
        <authorList>
            <person name="Nobu M.K."/>
            <person name="Nakai R."/>
            <person name="Tamazawa S."/>
            <person name="Mori H."/>
            <person name="Toyoda A."/>
            <person name="Ijiri A."/>
            <person name="Suzuki S."/>
            <person name="Kurokawa K."/>
            <person name="Kamagata Y."/>
            <person name="Tamaki H."/>
        </authorList>
    </citation>
    <scope>NUCLEOTIDE SEQUENCE [LARGE SCALE GENOMIC DNA]</scope>
    <source>
        <strain evidence="2">BS525</strain>
    </source>
</reference>
<evidence type="ECO:0000313" key="3">
    <source>
        <dbReference type="Proteomes" id="UP000811545"/>
    </source>
</evidence>
<dbReference type="Gene3D" id="3.40.630.30">
    <property type="match status" value="1"/>
</dbReference>
<dbReference type="GO" id="GO:0016747">
    <property type="term" value="F:acyltransferase activity, transferring groups other than amino-acyl groups"/>
    <property type="evidence" value="ECO:0007669"/>
    <property type="project" value="InterPro"/>
</dbReference>
<accession>A0A9E2F7V5</accession>
<organism evidence="2 3">
    <name type="scientific">Psychracetigena formicireducens</name>
    <dbReference type="NCBI Taxonomy" id="2986056"/>
    <lineage>
        <taxon>Bacteria</taxon>
        <taxon>Bacillati</taxon>
        <taxon>Candidatus Lithacetigenota</taxon>
        <taxon>Candidatus Psychracetigena</taxon>
    </lineage>
</organism>
<dbReference type="PROSITE" id="PS51186">
    <property type="entry name" value="GNAT"/>
    <property type="match status" value="1"/>
</dbReference>
<dbReference type="Proteomes" id="UP000811545">
    <property type="component" value="Unassembled WGS sequence"/>
</dbReference>
<comment type="caution">
    <text evidence="2">The sequence shown here is derived from an EMBL/GenBank/DDBJ whole genome shotgun (WGS) entry which is preliminary data.</text>
</comment>
<gene>
    <name evidence="2" type="ORF">DDT42_01887</name>
</gene>
<dbReference type="EMBL" id="QLTW01000266">
    <property type="protein sequence ID" value="MBT9146008.1"/>
    <property type="molecule type" value="Genomic_DNA"/>
</dbReference>
<dbReference type="InterPro" id="IPR016181">
    <property type="entry name" value="Acyl_CoA_acyltransferase"/>
</dbReference>
<feature type="domain" description="N-acetyltransferase" evidence="1">
    <location>
        <begin position="29"/>
        <end position="209"/>
    </location>
</feature>
<evidence type="ECO:0000259" key="1">
    <source>
        <dbReference type="PROSITE" id="PS51186"/>
    </source>
</evidence>
<protein>
    <recommendedName>
        <fullName evidence="1">N-acetyltransferase domain-containing protein</fullName>
    </recommendedName>
</protein>